<feature type="region of interest" description="Disordered" evidence="1">
    <location>
        <begin position="155"/>
        <end position="192"/>
    </location>
</feature>
<sequence length="192" mass="21067">METSDGHRSRANKLAGATFSLSVRRRRRAEVGLQEKRAMGEHGDGRNQTVVTLLSLATHACSSVAVTDTLLHGVVGRCRCCRVAPHARAALLGLEHSGVVRVWTTTTSRRTCGAWPKERLRTKRSESASCPLCLCLRHPPPGELRLRLHRSPPGELRWSPPPPLPLPGLRLSHPPPSLELRLSHPPPFSVPP</sequence>
<keyword evidence="3" id="KW-1185">Reference proteome</keyword>
<evidence type="ECO:0000313" key="2">
    <source>
        <dbReference type="EnsemblPlants" id="OGLUM02G08670.1"/>
    </source>
</evidence>
<evidence type="ECO:0000256" key="1">
    <source>
        <dbReference type="SAM" id="MobiDB-lite"/>
    </source>
</evidence>
<dbReference type="Gramene" id="OGLUM02G08670.1">
    <property type="protein sequence ID" value="OGLUM02G08670.1"/>
    <property type="gene ID" value="OGLUM02G08670"/>
</dbReference>
<evidence type="ECO:0000313" key="3">
    <source>
        <dbReference type="Proteomes" id="UP000026961"/>
    </source>
</evidence>
<dbReference type="Proteomes" id="UP000026961">
    <property type="component" value="Chromosome 2"/>
</dbReference>
<protein>
    <submittedName>
        <fullName evidence="2">Uncharacterized protein</fullName>
    </submittedName>
</protein>
<organism evidence="2">
    <name type="scientific">Oryza glumipatula</name>
    <dbReference type="NCBI Taxonomy" id="40148"/>
    <lineage>
        <taxon>Eukaryota</taxon>
        <taxon>Viridiplantae</taxon>
        <taxon>Streptophyta</taxon>
        <taxon>Embryophyta</taxon>
        <taxon>Tracheophyta</taxon>
        <taxon>Spermatophyta</taxon>
        <taxon>Magnoliopsida</taxon>
        <taxon>Liliopsida</taxon>
        <taxon>Poales</taxon>
        <taxon>Poaceae</taxon>
        <taxon>BOP clade</taxon>
        <taxon>Oryzoideae</taxon>
        <taxon>Oryzeae</taxon>
        <taxon>Oryzinae</taxon>
        <taxon>Oryza</taxon>
    </lineage>
</organism>
<dbReference type="AlphaFoldDB" id="A0A0D9YP87"/>
<reference evidence="2" key="2">
    <citation type="submission" date="2018-05" db="EMBL/GenBank/DDBJ databases">
        <title>OgluRS3 (Oryza glumaepatula Reference Sequence Version 3).</title>
        <authorList>
            <person name="Zhang J."/>
            <person name="Kudrna D."/>
            <person name="Lee S."/>
            <person name="Talag J."/>
            <person name="Welchert J."/>
            <person name="Wing R.A."/>
        </authorList>
    </citation>
    <scope>NUCLEOTIDE SEQUENCE [LARGE SCALE GENOMIC DNA]</scope>
</reference>
<accession>A0A0D9YP87</accession>
<reference evidence="2" key="1">
    <citation type="submission" date="2015-04" db="UniProtKB">
        <authorList>
            <consortium name="EnsemblPlants"/>
        </authorList>
    </citation>
    <scope>IDENTIFICATION</scope>
</reference>
<dbReference type="HOGENOM" id="CLU_1417163_0_0_1"/>
<proteinExistence type="predicted"/>
<name>A0A0D9YP87_9ORYZ</name>
<dbReference type="EnsemblPlants" id="OGLUM02G08670.1">
    <property type="protein sequence ID" value="OGLUM02G08670.1"/>
    <property type="gene ID" value="OGLUM02G08670"/>
</dbReference>